<protein>
    <submittedName>
        <fullName evidence="1">Uncharacterized protein</fullName>
    </submittedName>
</protein>
<organism evidence="1 2">
    <name type="scientific">Lasiosphaeris hirsuta</name>
    <dbReference type="NCBI Taxonomy" id="260670"/>
    <lineage>
        <taxon>Eukaryota</taxon>
        <taxon>Fungi</taxon>
        <taxon>Dikarya</taxon>
        <taxon>Ascomycota</taxon>
        <taxon>Pezizomycotina</taxon>
        <taxon>Sordariomycetes</taxon>
        <taxon>Sordariomycetidae</taxon>
        <taxon>Sordariales</taxon>
        <taxon>Lasiosphaeriaceae</taxon>
        <taxon>Lasiosphaeris</taxon>
    </lineage>
</organism>
<sequence>MISNVLCRIMFPDPPSTAEALPISLWAPTFHPLQPPAKQSATLSCPICCSSALTALTDLMIRKSSNDGELRLGAYHC</sequence>
<evidence type="ECO:0000313" key="2">
    <source>
        <dbReference type="Proteomes" id="UP001172102"/>
    </source>
</evidence>
<evidence type="ECO:0000313" key="1">
    <source>
        <dbReference type="EMBL" id="KAK0725681.1"/>
    </source>
</evidence>
<accession>A0AA40B0Z9</accession>
<keyword evidence="2" id="KW-1185">Reference proteome</keyword>
<dbReference type="AlphaFoldDB" id="A0AA40B0Z9"/>
<comment type="caution">
    <text evidence="1">The sequence shown here is derived from an EMBL/GenBank/DDBJ whole genome shotgun (WGS) entry which is preliminary data.</text>
</comment>
<dbReference type="Proteomes" id="UP001172102">
    <property type="component" value="Unassembled WGS sequence"/>
</dbReference>
<gene>
    <name evidence="1" type="ORF">B0H67DRAFT_571133</name>
</gene>
<dbReference type="EMBL" id="JAUKUA010000002">
    <property type="protein sequence ID" value="KAK0725681.1"/>
    <property type="molecule type" value="Genomic_DNA"/>
</dbReference>
<proteinExistence type="predicted"/>
<reference evidence="1" key="1">
    <citation type="submission" date="2023-06" db="EMBL/GenBank/DDBJ databases">
        <title>Genome-scale phylogeny and comparative genomics of the fungal order Sordariales.</title>
        <authorList>
            <consortium name="Lawrence Berkeley National Laboratory"/>
            <person name="Hensen N."/>
            <person name="Bonometti L."/>
            <person name="Westerberg I."/>
            <person name="Brannstrom I.O."/>
            <person name="Guillou S."/>
            <person name="Cros-Aarteil S."/>
            <person name="Calhoun S."/>
            <person name="Haridas S."/>
            <person name="Kuo A."/>
            <person name="Mondo S."/>
            <person name="Pangilinan J."/>
            <person name="Riley R."/>
            <person name="Labutti K."/>
            <person name="Andreopoulos B."/>
            <person name="Lipzen A."/>
            <person name="Chen C."/>
            <person name="Yanf M."/>
            <person name="Daum C."/>
            <person name="Ng V."/>
            <person name="Clum A."/>
            <person name="Steindorff A."/>
            <person name="Ohm R."/>
            <person name="Martin F."/>
            <person name="Silar P."/>
            <person name="Natvig D."/>
            <person name="Lalanne C."/>
            <person name="Gautier V."/>
            <person name="Ament-Velasquez S.L."/>
            <person name="Kruys A."/>
            <person name="Hutchinson M.I."/>
            <person name="Powell A.J."/>
            <person name="Barry K."/>
            <person name="Miller A.N."/>
            <person name="Grigoriev I.V."/>
            <person name="Debuchy R."/>
            <person name="Gladieux P."/>
            <person name="Thoren M.H."/>
            <person name="Johannesson H."/>
        </authorList>
    </citation>
    <scope>NUCLEOTIDE SEQUENCE</scope>
    <source>
        <strain evidence="1">SMH4607-1</strain>
    </source>
</reference>
<name>A0AA40B0Z9_9PEZI</name>